<dbReference type="STRING" id="333673.A0A3M0L4Q7"/>
<evidence type="ECO:0000313" key="2">
    <source>
        <dbReference type="Proteomes" id="UP000269221"/>
    </source>
</evidence>
<gene>
    <name evidence="1" type="ORF">DUI87_01099</name>
</gene>
<organism evidence="1 2">
    <name type="scientific">Hirundo rustica rustica</name>
    <dbReference type="NCBI Taxonomy" id="333673"/>
    <lineage>
        <taxon>Eukaryota</taxon>
        <taxon>Metazoa</taxon>
        <taxon>Chordata</taxon>
        <taxon>Craniata</taxon>
        <taxon>Vertebrata</taxon>
        <taxon>Euteleostomi</taxon>
        <taxon>Archelosauria</taxon>
        <taxon>Archosauria</taxon>
        <taxon>Dinosauria</taxon>
        <taxon>Saurischia</taxon>
        <taxon>Theropoda</taxon>
        <taxon>Coelurosauria</taxon>
        <taxon>Aves</taxon>
        <taxon>Neognathae</taxon>
        <taxon>Neoaves</taxon>
        <taxon>Telluraves</taxon>
        <taxon>Australaves</taxon>
        <taxon>Passeriformes</taxon>
        <taxon>Sylvioidea</taxon>
        <taxon>Hirundinidae</taxon>
        <taxon>Hirundo</taxon>
    </lineage>
</organism>
<dbReference type="PANTHER" id="PTHR33332">
    <property type="entry name" value="REVERSE TRANSCRIPTASE DOMAIN-CONTAINING PROTEIN"/>
    <property type="match status" value="1"/>
</dbReference>
<accession>A0A3M0L4Q7</accession>
<name>A0A3M0L4Q7_HIRRU</name>
<dbReference type="Proteomes" id="UP000269221">
    <property type="component" value="Unassembled WGS sequence"/>
</dbReference>
<reference evidence="1 2" key="1">
    <citation type="submission" date="2018-07" db="EMBL/GenBank/DDBJ databases">
        <title>A high quality draft genome assembly of the barn swallow (H. rustica rustica).</title>
        <authorList>
            <person name="Formenti G."/>
            <person name="Chiara M."/>
            <person name="Poveda L."/>
            <person name="Francoijs K.-J."/>
            <person name="Bonisoli-Alquati A."/>
            <person name="Canova L."/>
            <person name="Gianfranceschi L."/>
            <person name="Horner D.S."/>
            <person name="Saino N."/>
        </authorList>
    </citation>
    <scope>NUCLEOTIDE SEQUENCE [LARGE SCALE GENOMIC DNA]</scope>
    <source>
        <strain evidence="1">Chelidonia</strain>
        <tissue evidence="1">Blood</tissue>
    </source>
</reference>
<dbReference type="OrthoDB" id="10063195at2759"/>
<dbReference type="AlphaFoldDB" id="A0A3M0L4Q7"/>
<evidence type="ECO:0008006" key="3">
    <source>
        <dbReference type="Google" id="ProtNLM"/>
    </source>
</evidence>
<keyword evidence="2" id="KW-1185">Reference proteome</keyword>
<protein>
    <recommendedName>
        <fullName evidence="3">Reverse transcriptase domain-containing protein</fullName>
    </recommendedName>
</protein>
<evidence type="ECO:0000313" key="1">
    <source>
        <dbReference type="EMBL" id="RMC20253.1"/>
    </source>
</evidence>
<proteinExistence type="predicted"/>
<comment type="caution">
    <text evidence="1">The sequence shown here is derived from an EMBL/GenBank/DDBJ whole genome shotgun (WGS) entry which is preliminary data.</text>
</comment>
<sequence length="132" mass="14987">MSMLAVQLKLKASIRDSQNGFTKGKSCLTNLVTFYDGVATRTVRPSAPSATKLIRAVDRTEGQDAIQVDMDKLKKWIHENLMKFNKAKCEVLYLGQDNPRYKYRLGEELIESSPVEKDLRVLFAVSPHAWQV</sequence>
<dbReference type="EMBL" id="QRBI01000093">
    <property type="protein sequence ID" value="RMC20253.1"/>
    <property type="molecule type" value="Genomic_DNA"/>
</dbReference>